<evidence type="ECO:0000256" key="5">
    <source>
        <dbReference type="SAM" id="Coils"/>
    </source>
</evidence>
<dbReference type="InterPro" id="IPR001841">
    <property type="entry name" value="Znf_RING"/>
</dbReference>
<dbReference type="InterPro" id="IPR047243">
    <property type="entry name" value="RING-H2_BRAP2"/>
</dbReference>
<dbReference type="GO" id="GO:0008270">
    <property type="term" value="F:zinc ion binding"/>
    <property type="evidence" value="ECO:0007669"/>
    <property type="project" value="UniProtKB-KW"/>
</dbReference>
<dbReference type="GO" id="GO:0061630">
    <property type="term" value="F:ubiquitin protein ligase activity"/>
    <property type="evidence" value="ECO:0007669"/>
    <property type="project" value="TreeGrafter"/>
</dbReference>
<dbReference type="Gene3D" id="3.60.10.10">
    <property type="entry name" value="Endonuclease/exonuclease/phosphatase"/>
    <property type="match status" value="1"/>
</dbReference>
<dbReference type="CDD" id="cd16457">
    <property type="entry name" value="RING-H2_BRAP2"/>
    <property type="match status" value="1"/>
</dbReference>
<dbReference type="InterPro" id="IPR001607">
    <property type="entry name" value="Znf_UBP"/>
</dbReference>
<dbReference type="PROSITE" id="PS50271">
    <property type="entry name" value="ZF_UBP"/>
    <property type="match status" value="1"/>
</dbReference>
<dbReference type="Pfam" id="PF07576">
    <property type="entry name" value="BRAP2"/>
    <property type="match status" value="1"/>
</dbReference>
<keyword evidence="9" id="KW-1185">Reference proteome</keyword>
<organism evidence="8 9">
    <name type="scientific">Clonorchis sinensis</name>
    <name type="common">Chinese liver fluke</name>
    <dbReference type="NCBI Taxonomy" id="79923"/>
    <lineage>
        <taxon>Eukaryota</taxon>
        <taxon>Metazoa</taxon>
        <taxon>Spiralia</taxon>
        <taxon>Lophotrochozoa</taxon>
        <taxon>Platyhelminthes</taxon>
        <taxon>Trematoda</taxon>
        <taxon>Digenea</taxon>
        <taxon>Opisthorchiida</taxon>
        <taxon>Opisthorchiata</taxon>
        <taxon>Opisthorchiidae</taxon>
        <taxon>Clonorchis</taxon>
    </lineage>
</organism>
<feature type="domain" description="UBP-type" evidence="7">
    <location>
        <begin position="206"/>
        <end position="298"/>
    </location>
</feature>
<reference evidence="8" key="1">
    <citation type="journal article" date="2011" name="Genome Biol.">
        <title>The draft genome of the carcinogenic human liver fluke Clonorchis sinensis.</title>
        <authorList>
            <person name="Wang X."/>
            <person name="Chen W."/>
            <person name="Huang Y."/>
            <person name="Sun J."/>
            <person name="Men J."/>
            <person name="Liu H."/>
            <person name="Luo F."/>
            <person name="Guo L."/>
            <person name="Lv X."/>
            <person name="Deng C."/>
            <person name="Zhou C."/>
            <person name="Fan Y."/>
            <person name="Li X."/>
            <person name="Huang L."/>
            <person name="Hu Y."/>
            <person name="Liang C."/>
            <person name="Hu X."/>
            <person name="Xu J."/>
            <person name="Yu X."/>
        </authorList>
    </citation>
    <scope>NUCLEOTIDE SEQUENCE [LARGE SCALE GENOMIC DNA]</scope>
    <source>
        <strain evidence="8">Henan</strain>
    </source>
</reference>
<keyword evidence="3" id="KW-0862">Zinc</keyword>
<dbReference type="SUPFAM" id="SSF57850">
    <property type="entry name" value="RING/U-box"/>
    <property type="match status" value="2"/>
</dbReference>
<dbReference type="Gene3D" id="3.30.40.10">
    <property type="entry name" value="Zinc/RING finger domain, C3HC4 (zinc finger)"/>
    <property type="match status" value="2"/>
</dbReference>
<sequence length="760" mass="86515">MLSPDFHLFVISKDLAASSMTELQPEIEAIEFRSGNPVVETTEGFIHVYKNAKEVGVTDSRVSSTMLCIFSVPSYLTVKDLLSFLAPMRDSVEELKVVKNGGPNHYMALLKFRSEQETDQFYRTYNNTCYRNLESEVCQLMYVSHVDKTHPAMGTAFPTKDLLELPSCPVCLERLDEPVQGILTTILCNHSFHDECIARVEDITCPVCRYMQSPELLDESQCADCCIRDNLWICLICGRIGCGRYGRKHAQLHFEQTGHTFALELGKNLVWDYADDAYVHRLAVNHEDGKLVQVGAGSETGDKKLDLMSMEFSAVLTSQLESQRAYFESQLERVTTESAIRIQAAESKVEELSSTLNQVQQQLNELTKEKSSTVRKLQQNLTLSFRRMEKLRRQSSANRISVSMPSRRSFTPMYLRLLKMLRHMGPVGVATSLAQRLQKELEEERALNKSLLNNESIWRSRAEKAEAEAKTSKEECKELLLNLEFRSKLTEFASSEQASFFICSAGYQGHQPEYLQSLHTLPFVRFVDNVGLLYLFRFSYRVVNWKIVKYPSNNSRINRVQVDVAKNAKSTDVVILVGDINAQVSCLSSLESHLAGRFGVDARRTDNEQGLLQLCADHKPFLASTSFQHKCSHRVTWRPPTANQPWTQLDHVALSHRWRATIQDYRSFWDIPIDADHPFVRARMTVRFPSGPRKLVTSMPIHYRRRTTIAQQYRSELAQQLSTVNQYCVSSGHVDEAWQTAKGAKLTAFSAVCPTSPNRP</sequence>
<gene>
    <name evidence="8" type="ORF">CLF_108556</name>
</gene>
<dbReference type="CDD" id="cd12718">
    <property type="entry name" value="RRM_BRAP2"/>
    <property type="match status" value="1"/>
</dbReference>
<accession>G7YRQ7</accession>
<dbReference type="PANTHER" id="PTHR24007">
    <property type="entry name" value="BRCA1-ASSOCIATED PROTEIN"/>
    <property type="match status" value="1"/>
</dbReference>
<feature type="coiled-coil region" evidence="5">
    <location>
        <begin position="434"/>
        <end position="482"/>
    </location>
</feature>
<dbReference type="GO" id="GO:0016567">
    <property type="term" value="P:protein ubiquitination"/>
    <property type="evidence" value="ECO:0007669"/>
    <property type="project" value="TreeGrafter"/>
</dbReference>
<evidence type="ECO:0000313" key="9">
    <source>
        <dbReference type="Proteomes" id="UP000008909"/>
    </source>
</evidence>
<keyword evidence="1" id="KW-0479">Metal-binding</keyword>
<keyword evidence="5" id="KW-0175">Coiled coil</keyword>
<feature type="coiled-coil region" evidence="5">
    <location>
        <begin position="342"/>
        <end position="394"/>
    </location>
</feature>
<dbReference type="PROSITE" id="PS50089">
    <property type="entry name" value="ZF_RING_2"/>
    <property type="match status" value="1"/>
</dbReference>
<dbReference type="SUPFAM" id="SSF56219">
    <property type="entry name" value="DNase I-like"/>
    <property type="match status" value="1"/>
</dbReference>
<dbReference type="InterPro" id="IPR013083">
    <property type="entry name" value="Znf_RING/FYVE/PHD"/>
</dbReference>
<feature type="domain" description="RING-type" evidence="6">
    <location>
        <begin position="168"/>
        <end position="209"/>
    </location>
</feature>
<dbReference type="Pfam" id="PF02148">
    <property type="entry name" value="zf-UBP"/>
    <property type="match status" value="1"/>
</dbReference>
<dbReference type="Pfam" id="PF13639">
    <property type="entry name" value="zf-RING_2"/>
    <property type="match status" value="1"/>
</dbReference>
<dbReference type="SMART" id="SM00184">
    <property type="entry name" value="RING"/>
    <property type="match status" value="1"/>
</dbReference>
<keyword evidence="2 4" id="KW-0863">Zinc-finger</keyword>
<evidence type="ECO:0000256" key="1">
    <source>
        <dbReference type="ARBA" id="ARBA00022723"/>
    </source>
</evidence>
<dbReference type="InterPro" id="IPR034932">
    <property type="entry name" value="BRAP2_RRM"/>
</dbReference>
<evidence type="ECO:0000256" key="3">
    <source>
        <dbReference type="ARBA" id="ARBA00022833"/>
    </source>
</evidence>
<dbReference type="InterPro" id="IPR036691">
    <property type="entry name" value="Endo/exonu/phosph_ase_sf"/>
</dbReference>
<dbReference type="InterPro" id="IPR011422">
    <property type="entry name" value="BRAP2/ETP1_RRM"/>
</dbReference>
<dbReference type="AlphaFoldDB" id="G7YRQ7"/>
<dbReference type="Proteomes" id="UP000008909">
    <property type="component" value="Unassembled WGS sequence"/>
</dbReference>
<dbReference type="PANTHER" id="PTHR24007:SF7">
    <property type="entry name" value="BRCA1-ASSOCIATED PROTEIN"/>
    <property type="match status" value="1"/>
</dbReference>
<protein>
    <submittedName>
        <fullName evidence="8">BRCA1-associated protein</fullName>
    </submittedName>
</protein>
<evidence type="ECO:0000256" key="4">
    <source>
        <dbReference type="PROSITE-ProRule" id="PRU00502"/>
    </source>
</evidence>
<evidence type="ECO:0000256" key="2">
    <source>
        <dbReference type="ARBA" id="ARBA00022771"/>
    </source>
</evidence>
<reference key="2">
    <citation type="submission" date="2011-10" db="EMBL/GenBank/DDBJ databases">
        <title>The genome and transcriptome sequence of Clonorchis sinensis provide insights into the carcinogenic liver fluke.</title>
        <authorList>
            <person name="Wang X."/>
            <person name="Huang Y."/>
            <person name="Chen W."/>
            <person name="Liu H."/>
            <person name="Guo L."/>
            <person name="Chen Y."/>
            <person name="Luo F."/>
            <person name="Zhou W."/>
            <person name="Sun J."/>
            <person name="Mao Q."/>
            <person name="Liang P."/>
            <person name="Zhou C."/>
            <person name="Tian Y."/>
            <person name="Men J."/>
            <person name="Lv X."/>
            <person name="Huang L."/>
            <person name="Zhou J."/>
            <person name="Hu Y."/>
            <person name="Li R."/>
            <person name="Zhang F."/>
            <person name="Lei H."/>
            <person name="Li X."/>
            <person name="Hu X."/>
            <person name="Liang C."/>
            <person name="Xu J."/>
            <person name="Wu Z."/>
            <person name="Yu X."/>
        </authorList>
    </citation>
    <scope>NUCLEOTIDE SEQUENCE</scope>
    <source>
        <strain>Henan</strain>
    </source>
</reference>
<evidence type="ECO:0000259" key="6">
    <source>
        <dbReference type="PROSITE" id="PS50089"/>
    </source>
</evidence>
<name>G7YRQ7_CLOSI</name>
<dbReference type="SMART" id="SM00290">
    <property type="entry name" value="ZnF_UBP"/>
    <property type="match status" value="1"/>
</dbReference>
<evidence type="ECO:0000313" key="8">
    <source>
        <dbReference type="EMBL" id="GAA55637.1"/>
    </source>
</evidence>
<dbReference type="GO" id="GO:0005737">
    <property type="term" value="C:cytoplasm"/>
    <property type="evidence" value="ECO:0007669"/>
    <property type="project" value="TreeGrafter"/>
</dbReference>
<dbReference type="GO" id="GO:0007265">
    <property type="term" value="P:Ras protein signal transduction"/>
    <property type="evidence" value="ECO:0007669"/>
    <property type="project" value="TreeGrafter"/>
</dbReference>
<dbReference type="EMBL" id="DF144053">
    <property type="protein sequence ID" value="GAA55637.1"/>
    <property type="molecule type" value="Genomic_DNA"/>
</dbReference>
<proteinExistence type="predicted"/>
<evidence type="ECO:0000259" key="7">
    <source>
        <dbReference type="PROSITE" id="PS50271"/>
    </source>
</evidence>